<keyword evidence="1" id="KW-0472">Membrane</keyword>
<evidence type="ECO:0000313" key="3">
    <source>
        <dbReference type="Proteomes" id="UP000294882"/>
    </source>
</evidence>
<feature type="transmembrane region" description="Helical" evidence="1">
    <location>
        <begin position="37"/>
        <end position="56"/>
    </location>
</feature>
<protein>
    <submittedName>
        <fullName evidence="2">Uncharacterized protein</fullName>
    </submittedName>
</protein>
<dbReference type="EMBL" id="SOCH01000004">
    <property type="protein sequence ID" value="TDU96812.1"/>
    <property type="molecule type" value="Genomic_DNA"/>
</dbReference>
<feature type="transmembrane region" description="Helical" evidence="1">
    <location>
        <begin position="116"/>
        <end position="137"/>
    </location>
</feature>
<dbReference type="Proteomes" id="UP000294882">
    <property type="component" value="Unassembled WGS sequence"/>
</dbReference>
<comment type="caution">
    <text evidence="2">The sequence shown here is derived from an EMBL/GenBank/DDBJ whole genome shotgun (WGS) entry which is preliminary data.</text>
</comment>
<keyword evidence="1" id="KW-0812">Transmembrane</keyword>
<name>A0A4R7TVL1_9BACT</name>
<feature type="transmembrane region" description="Helical" evidence="1">
    <location>
        <begin position="76"/>
        <end position="96"/>
    </location>
</feature>
<accession>A0A4R7TVL1</accession>
<evidence type="ECO:0000256" key="1">
    <source>
        <dbReference type="SAM" id="Phobius"/>
    </source>
</evidence>
<reference evidence="2 3" key="1">
    <citation type="submission" date="2019-03" db="EMBL/GenBank/DDBJ databases">
        <title>Genomic Encyclopedia of Archaeal and Bacterial Type Strains, Phase II (KMG-II): from individual species to whole genera.</title>
        <authorList>
            <person name="Goeker M."/>
        </authorList>
    </citation>
    <scope>NUCLEOTIDE SEQUENCE [LARGE SCALE GENOMIC DNA]</scope>
    <source>
        <strain evidence="2 3">ATCC 25591</strain>
    </source>
</reference>
<keyword evidence="1" id="KW-1133">Transmembrane helix</keyword>
<evidence type="ECO:0000313" key="2">
    <source>
        <dbReference type="EMBL" id="TDU96812.1"/>
    </source>
</evidence>
<gene>
    <name evidence="2" type="ORF">JN03_0489</name>
</gene>
<proteinExistence type="predicted"/>
<feature type="transmembrane region" description="Helical" evidence="1">
    <location>
        <begin position="12"/>
        <end position="31"/>
    </location>
</feature>
<dbReference type="AlphaFoldDB" id="A0A4R7TVL1"/>
<sequence>MTKDVIDKKIFVIFVVLNIFFALIYLSLAFIDWTLILGHLTGFLVIVYFSMTNYFAFKKVMQRQKNSSDKKVEKKILIFIFTIISITTLLLVTLFFSANILYAKMKNIEISFFKPINFITFITPSIIFVISSLLAIVKKNKNINQIQN</sequence>
<organism evidence="2 3">
    <name type="scientific">Metamycoplasma hyosynoviae</name>
    <dbReference type="NCBI Taxonomy" id="29559"/>
    <lineage>
        <taxon>Bacteria</taxon>
        <taxon>Bacillati</taxon>
        <taxon>Mycoplasmatota</taxon>
        <taxon>Mycoplasmoidales</taxon>
        <taxon>Metamycoplasmataceae</taxon>
        <taxon>Metamycoplasma</taxon>
    </lineage>
</organism>